<comment type="caution">
    <text evidence="4">The sequence shown here is derived from an EMBL/GenBank/DDBJ whole genome shotgun (WGS) entry which is preliminary data.</text>
</comment>
<name>A0AAV5HWA9_9ROSI</name>
<feature type="region of interest" description="Disordered" evidence="2">
    <location>
        <begin position="616"/>
        <end position="672"/>
    </location>
</feature>
<sequence>MPAENPKTVNSLDIAMKSEEPNDSMETIFRQTMGKDSFTPFQRPENNTVQWIQLLQALDHQDLPGWPLLTPLKVQMQKCDKCSREFCSPINYRRHMRVHHRLKKLDKDSANNRDLLGAFWDKLSVEEAKEVVSFKNGTLEEVPGSSVVKALTTLVRKSTFPALPQVCLRAGYALLDIIQARSSRFPISSQELFSILDDASERTFLCGMAVSMQKYVFDGEAGKIGLETKNLIACTCFLLEQKLVKAWLADKDAEALRCQKLLVEEEEAAQKRQAELLERKRKKKLRQKEQRAREQRQVDTAEVNDNIGDSSEVVPPVETSSPSASSDQDRQNLETLDEITSSVEPVQLSKNDEDVEFDPQMRSSDEHDAGRGQDVERQMVQGGHRHIVGGRRLAPPRLQNGISNGSHAGLSFHSSKFGGMQKRLTSENKMWSQKSKPVNDVESLKTRAHIKAINQPDQQKANEVLIGSIPVTLDCERYEATNVAKAQDCSLAENQIPKKNNLQEKSSKPDSVHSGNRSTGKFWRPVSRGSRNAVPANNGSREFQAEVTAEKGADQSHKTSLSAGCPTADVNDVVNKSLALEKYEHAKNHFPFDRNNAKEFLDQRWKAALEGGPVILNLSSDSETPRNSAAETESSDLPKSENLGITDHPVNRASNAGVHEASTGKATQAKFRTKLEKGAKLKYVPKRRIST</sequence>
<feature type="region of interest" description="Disordered" evidence="2">
    <location>
        <begin position="281"/>
        <end position="372"/>
    </location>
</feature>
<keyword evidence="5" id="KW-1185">Reference proteome</keyword>
<evidence type="ECO:0000313" key="5">
    <source>
        <dbReference type="Proteomes" id="UP001054252"/>
    </source>
</evidence>
<feature type="domain" description="C2H2-type" evidence="3">
    <location>
        <begin position="77"/>
        <end position="104"/>
    </location>
</feature>
<dbReference type="SMART" id="SM00355">
    <property type="entry name" value="ZnF_C2H2"/>
    <property type="match status" value="1"/>
</dbReference>
<dbReference type="PROSITE" id="PS50157">
    <property type="entry name" value="ZINC_FINGER_C2H2_2"/>
    <property type="match status" value="1"/>
</dbReference>
<evidence type="ECO:0000256" key="2">
    <source>
        <dbReference type="SAM" id="MobiDB-lite"/>
    </source>
</evidence>
<feature type="compositionally biased region" description="Basic and acidic residues" evidence="2">
    <location>
        <begin position="501"/>
        <end position="511"/>
    </location>
</feature>
<organism evidence="4 5">
    <name type="scientific">Rubroshorea leprosula</name>
    <dbReference type="NCBI Taxonomy" id="152421"/>
    <lineage>
        <taxon>Eukaryota</taxon>
        <taxon>Viridiplantae</taxon>
        <taxon>Streptophyta</taxon>
        <taxon>Embryophyta</taxon>
        <taxon>Tracheophyta</taxon>
        <taxon>Spermatophyta</taxon>
        <taxon>Magnoliopsida</taxon>
        <taxon>eudicotyledons</taxon>
        <taxon>Gunneridae</taxon>
        <taxon>Pentapetalae</taxon>
        <taxon>rosids</taxon>
        <taxon>malvids</taxon>
        <taxon>Malvales</taxon>
        <taxon>Dipterocarpaceae</taxon>
        <taxon>Rubroshorea</taxon>
    </lineage>
</organism>
<keyword evidence="1" id="KW-0863">Zinc-finger</keyword>
<proteinExistence type="predicted"/>
<dbReference type="PANTHER" id="PTHR36055:SF1">
    <property type="entry name" value="C2H2-LIKE ZINC FINGER PROTEIN"/>
    <property type="match status" value="1"/>
</dbReference>
<dbReference type="EMBL" id="BPVZ01000003">
    <property type="protein sequence ID" value="GKU89305.1"/>
    <property type="molecule type" value="Genomic_DNA"/>
</dbReference>
<dbReference type="InterPro" id="IPR013087">
    <property type="entry name" value="Znf_C2H2_type"/>
</dbReference>
<evidence type="ECO:0000259" key="3">
    <source>
        <dbReference type="PROSITE" id="PS50157"/>
    </source>
</evidence>
<keyword evidence="1" id="KW-0862">Zinc</keyword>
<evidence type="ECO:0000313" key="4">
    <source>
        <dbReference type="EMBL" id="GKU89305.1"/>
    </source>
</evidence>
<reference evidence="4 5" key="1">
    <citation type="journal article" date="2021" name="Commun. Biol.">
        <title>The genome of Shorea leprosula (Dipterocarpaceae) highlights the ecological relevance of drought in aseasonal tropical rainforests.</title>
        <authorList>
            <person name="Ng K.K.S."/>
            <person name="Kobayashi M.J."/>
            <person name="Fawcett J.A."/>
            <person name="Hatakeyama M."/>
            <person name="Paape T."/>
            <person name="Ng C.H."/>
            <person name="Ang C.C."/>
            <person name="Tnah L.H."/>
            <person name="Lee C.T."/>
            <person name="Nishiyama T."/>
            <person name="Sese J."/>
            <person name="O'Brien M.J."/>
            <person name="Copetti D."/>
            <person name="Mohd Noor M.I."/>
            <person name="Ong R.C."/>
            <person name="Putra M."/>
            <person name="Sireger I.Z."/>
            <person name="Indrioko S."/>
            <person name="Kosugi Y."/>
            <person name="Izuno A."/>
            <person name="Isagi Y."/>
            <person name="Lee S.L."/>
            <person name="Shimizu K.K."/>
        </authorList>
    </citation>
    <scope>NUCLEOTIDE SEQUENCE [LARGE SCALE GENOMIC DNA]</scope>
    <source>
        <strain evidence="4">214</strain>
    </source>
</reference>
<feature type="compositionally biased region" description="Basic and acidic residues" evidence="2">
    <location>
        <begin position="548"/>
        <end position="557"/>
    </location>
</feature>
<dbReference type="PANTHER" id="PTHR36055">
    <property type="entry name" value="C2H2-LIKE ZINC FINGER PROTEIN"/>
    <property type="match status" value="1"/>
</dbReference>
<dbReference type="GO" id="GO:0008270">
    <property type="term" value="F:zinc ion binding"/>
    <property type="evidence" value="ECO:0007669"/>
    <property type="project" value="UniProtKB-KW"/>
</dbReference>
<dbReference type="Proteomes" id="UP001054252">
    <property type="component" value="Unassembled WGS sequence"/>
</dbReference>
<protein>
    <recommendedName>
        <fullName evidence="3">C2H2-type domain-containing protein</fullName>
    </recommendedName>
</protein>
<evidence type="ECO:0000256" key="1">
    <source>
        <dbReference type="PROSITE-ProRule" id="PRU00042"/>
    </source>
</evidence>
<feature type="compositionally biased region" description="Polar residues" evidence="2">
    <location>
        <begin position="617"/>
        <end position="637"/>
    </location>
</feature>
<dbReference type="PROSITE" id="PS00028">
    <property type="entry name" value="ZINC_FINGER_C2H2_1"/>
    <property type="match status" value="1"/>
</dbReference>
<dbReference type="AlphaFoldDB" id="A0AAV5HWA9"/>
<accession>A0AAV5HWA9</accession>
<feature type="compositionally biased region" description="Basic and acidic residues" evidence="2">
    <location>
        <begin position="363"/>
        <end position="372"/>
    </location>
</feature>
<keyword evidence="1" id="KW-0479">Metal-binding</keyword>
<feature type="region of interest" description="Disordered" evidence="2">
    <location>
        <begin position="495"/>
        <end position="563"/>
    </location>
</feature>
<feature type="compositionally biased region" description="Basic and acidic residues" evidence="2">
    <location>
        <begin position="287"/>
        <end position="299"/>
    </location>
</feature>
<gene>
    <name evidence="4" type="ORF">SLEP1_g3459</name>
</gene>
<feature type="compositionally biased region" description="Low complexity" evidence="2">
    <location>
        <begin position="310"/>
        <end position="326"/>
    </location>
</feature>